<dbReference type="InterPro" id="IPR036249">
    <property type="entry name" value="Thioredoxin-like_sf"/>
</dbReference>
<protein>
    <recommendedName>
        <fullName evidence="5">Thioredoxin</fullName>
    </recommendedName>
</protein>
<evidence type="ECO:0000313" key="10">
    <source>
        <dbReference type="Proteomes" id="UP000820818"/>
    </source>
</evidence>
<evidence type="ECO:0000259" key="8">
    <source>
        <dbReference type="PROSITE" id="PS51352"/>
    </source>
</evidence>
<dbReference type="Gene3D" id="3.40.30.10">
    <property type="entry name" value="Glutaredoxin"/>
    <property type="match status" value="1"/>
</dbReference>
<evidence type="ECO:0000256" key="1">
    <source>
        <dbReference type="ARBA" id="ARBA00022448"/>
    </source>
</evidence>
<dbReference type="PROSITE" id="PS00194">
    <property type="entry name" value="THIOREDOXIN_1"/>
    <property type="match status" value="1"/>
</dbReference>
<dbReference type="SUPFAM" id="SSF52833">
    <property type="entry name" value="Thioredoxin-like"/>
    <property type="match status" value="1"/>
</dbReference>
<dbReference type="InterPro" id="IPR013766">
    <property type="entry name" value="Thioredoxin_domain"/>
</dbReference>
<gene>
    <name evidence="9" type="ORF">GHT06_016263</name>
</gene>
<dbReference type="InterPro" id="IPR017937">
    <property type="entry name" value="Thioredoxin_CS"/>
</dbReference>
<proteinExistence type="inferred from homology"/>
<evidence type="ECO:0000256" key="7">
    <source>
        <dbReference type="PIRSR" id="PIRSR000077-4"/>
    </source>
</evidence>
<evidence type="ECO:0000256" key="5">
    <source>
        <dbReference type="PIRNR" id="PIRNR000077"/>
    </source>
</evidence>
<dbReference type="EMBL" id="WJBH02000006">
    <property type="protein sequence ID" value="KAI9556475.1"/>
    <property type="molecule type" value="Genomic_DNA"/>
</dbReference>
<feature type="site" description="Contributes to redox potential value" evidence="6">
    <location>
        <position position="33"/>
    </location>
</feature>
<dbReference type="FunFam" id="3.40.30.10:FF:000104">
    <property type="entry name" value="Thioredoxin"/>
    <property type="match status" value="1"/>
</dbReference>
<dbReference type="PIRSF" id="PIRSF000077">
    <property type="entry name" value="Thioredoxin"/>
    <property type="match status" value="1"/>
</dbReference>
<feature type="disulfide bond" description="Redox-active" evidence="7">
    <location>
        <begin position="32"/>
        <end position="35"/>
    </location>
</feature>
<dbReference type="Proteomes" id="UP000820818">
    <property type="component" value="Linkage Group LG6"/>
</dbReference>
<keyword evidence="10" id="KW-1185">Reference proteome</keyword>
<keyword evidence="3 7" id="KW-1015">Disulfide bond</keyword>
<comment type="caution">
    <text evidence="9">The sequence shown here is derived from an EMBL/GenBank/DDBJ whole genome shotgun (WGS) entry which is preliminary data.</text>
</comment>
<comment type="similarity">
    <text evidence="5">Belongs to the thioredoxin family.</text>
</comment>
<feature type="active site" description="Nucleophile" evidence="6">
    <location>
        <position position="32"/>
    </location>
</feature>
<dbReference type="InterPro" id="IPR005746">
    <property type="entry name" value="Thioredoxin"/>
</dbReference>
<dbReference type="GO" id="GO:0015035">
    <property type="term" value="F:protein-disulfide reductase activity"/>
    <property type="evidence" value="ECO:0007669"/>
    <property type="project" value="InterPro"/>
</dbReference>
<evidence type="ECO:0000256" key="3">
    <source>
        <dbReference type="ARBA" id="ARBA00023157"/>
    </source>
</evidence>
<dbReference type="PRINTS" id="PR00421">
    <property type="entry name" value="THIOREDOXIN"/>
</dbReference>
<keyword evidence="1" id="KW-0813">Transport</keyword>
<feature type="active site" description="Nucleophile" evidence="6">
    <location>
        <position position="35"/>
    </location>
</feature>
<accession>A0AAD5L6Y6</accession>
<feature type="domain" description="Thioredoxin" evidence="8">
    <location>
        <begin position="1"/>
        <end position="105"/>
    </location>
</feature>
<dbReference type="NCBIfam" id="TIGR01068">
    <property type="entry name" value="thioredoxin"/>
    <property type="match status" value="1"/>
</dbReference>
<dbReference type="PANTHER" id="PTHR46115">
    <property type="entry name" value="THIOREDOXIN-LIKE PROTEIN 1"/>
    <property type="match status" value="1"/>
</dbReference>
<evidence type="ECO:0000256" key="2">
    <source>
        <dbReference type="ARBA" id="ARBA00022982"/>
    </source>
</evidence>
<keyword evidence="4 7" id="KW-0676">Redox-active center</keyword>
<dbReference type="Pfam" id="PF00085">
    <property type="entry name" value="Thioredoxin"/>
    <property type="match status" value="1"/>
</dbReference>
<feature type="site" description="Deprotonates C-terminal active site Cys" evidence="6">
    <location>
        <position position="26"/>
    </location>
</feature>
<evidence type="ECO:0000313" key="9">
    <source>
        <dbReference type="EMBL" id="KAI9556475.1"/>
    </source>
</evidence>
<keyword evidence="2" id="KW-0249">Electron transport</keyword>
<dbReference type="AlphaFoldDB" id="A0AAD5L6Y6"/>
<sequence>MVYQVASKDDFNEQLKNAGGKLVVVDFYATWCGPCKMIAPKIEAMSKELTDVVFLKVDVDECEEVASEYNISCMPTFLYLKNGVKVAEFSGANESQLRALIQQHK</sequence>
<feature type="site" description="Contributes to redox potential value" evidence="6">
    <location>
        <position position="34"/>
    </location>
</feature>
<evidence type="ECO:0000256" key="6">
    <source>
        <dbReference type="PIRSR" id="PIRSR000077-1"/>
    </source>
</evidence>
<dbReference type="CDD" id="cd02947">
    <property type="entry name" value="TRX_family"/>
    <property type="match status" value="1"/>
</dbReference>
<name>A0AAD5L6Y6_9CRUS</name>
<reference evidence="9 10" key="1">
    <citation type="submission" date="2022-05" db="EMBL/GenBank/DDBJ databases">
        <title>A multi-omics perspective on studying reproductive biology in Daphnia sinensis.</title>
        <authorList>
            <person name="Jia J."/>
        </authorList>
    </citation>
    <scope>NUCLEOTIDE SEQUENCE [LARGE SCALE GENOMIC DNA]</scope>
    <source>
        <strain evidence="9 10">WSL</strain>
    </source>
</reference>
<organism evidence="9 10">
    <name type="scientific">Daphnia sinensis</name>
    <dbReference type="NCBI Taxonomy" id="1820382"/>
    <lineage>
        <taxon>Eukaryota</taxon>
        <taxon>Metazoa</taxon>
        <taxon>Ecdysozoa</taxon>
        <taxon>Arthropoda</taxon>
        <taxon>Crustacea</taxon>
        <taxon>Branchiopoda</taxon>
        <taxon>Diplostraca</taxon>
        <taxon>Cladocera</taxon>
        <taxon>Anomopoda</taxon>
        <taxon>Daphniidae</taxon>
        <taxon>Daphnia</taxon>
        <taxon>Daphnia similis group</taxon>
    </lineage>
</organism>
<evidence type="ECO:0000256" key="4">
    <source>
        <dbReference type="ARBA" id="ARBA00023284"/>
    </source>
</evidence>
<dbReference type="PROSITE" id="PS51352">
    <property type="entry name" value="THIOREDOXIN_2"/>
    <property type="match status" value="1"/>
</dbReference>